<comment type="caution">
    <text evidence="1">The sequence shown here is derived from an EMBL/GenBank/DDBJ whole genome shotgun (WGS) entry which is preliminary data.</text>
</comment>
<sequence length="61" mass="6986">MKTQYRELPIEPSLSRPLRKLRRLAQGVFEQGTGPYFAQPALSRTGVMNMASYQPTFLPQM</sequence>
<name>A0A9X0WAB2_9GAMM</name>
<dbReference type="EMBL" id="NRRY01000025">
    <property type="protein sequence ID" value="MBK1619747.1"/>
    <property type="molecule type" value="Genomic_DNA"/>
</dbReference>
<gene>
    <name evidence="1" type="ORF">CKO42_15115</name>
</gene>
<evidence type="ECO:0000313" key="1">
    <source>
        <dbReference type="EMBL" id="MBK1619747.1"/>
    </source>
</evidence>
<reference evidence="1 2" key="1">
    <citation type="journal article" date="2020" name="Microorganisms">
        <title>Osmotic Adaptation and Compatible Solute Biosynthesis of Phototrophic Bacteria as Revealed from Genome Analyses.</title>
        <authorList>
            <person name="Imhoff J.F."/>
            <person name="Rahn T."/>
            <person name="Kunzel S."/>
            <person name="Keller A."/>
            <person name="Neulinger S.C."/>
        </authorList>
    </citation>
    <scope>NUCLEOTIDE SEQUENCE [LARGE SCALE GENOMIC DNA]</scope>
    <source>
        <strain evidence="1 2">DSM 25653</strain>
    </source>
</reference>
<keyword evidence="2" id="KW-1185">Reference proteome</keyword>
<protein>
    <submittedName>
        <fullName evidence="1">Uncharacterized protein</fullName>
    </submittedName>
</protein>
<dbReference type="AlphaFoldDB" id="A0A9X0WAB2"/>
<accession>A0A9X0WAB2</accession>
<proteinExistence type="predicted"/>
<evidence type="ECO:0000313" key="2">
    <source>
        <dbReference type="Proteomes" id="UP001138768"/>
    </source>
</evidence>
<dbReference type="Proteomes" id="UP001138768">
    <property type="component" value="Unassembled WGS sequence"/>
</dbReference>
<organism evidence="1 2">
    <name type="scientific">Lamprobacter modestohalophilus</name>
    <dbReference type="NCBI Taxonomy" id="1064514"/>
    <lineage>
        <taxon>Bacteria</taxon>
        <taxon>Pseudomonadati</taxon>
        <taxon>Pseudomonadota</taxon>
        <taxon>Gammaproteobacteria</taxon>
        <taxon>Chromatiales</taxon>
        <taxon>Chromatiaceae</taxon>
        <taxon>Lamprobacter</taxon>
    </lineage>
</organism>